<feature type="domain" description="Methyltransferase small" evidence="7">
    <location>
        <begin position="113"/>
        <end position="225"/>
    </location>
</feature>
<dbReference type="InterPro" id="IPR007848">
    <property type="entry name" value="Small_mtfrase_dom"/>
</dbReference>
<comment type="caution">
    <text evidence="8">The sequence shown here is derived from an EMBL/GenBank/DDBJ whole genome shotgun (WGS) entry which is preliminary data.</text>
</comment>
<keyword evidence="5" id="KW-0680">Restriction system</keyword>
<keyword evidence="4" id="KW-0949">S-adenosyl-L-methionine</keyword>
<gene>
    <name evidence="8" type="ORF">KEU06_09475</name>
</gene>
<dbReference type="PANTHER" id="PTHR42933">
    <property type="entry name" value="SLR6095 PROTEIN"/>
    <property type="match status" value="1"/>
</dbReference>
<name>A0A942E0X0_9HYPH</name>
<dbReference type="GO" id="GO:0008170">
    <property type="term" value="F:N-methyltransferase activity"/>
    <property type="evidence" value="ECO:0007669"/>
    <property type="project" value="UniProtKB-ARBA"/>
</dbReference>
<evidence type="ECO:0000259" key="7">
    <source>
        <dbReference type="Pfam" id="PF05175"/>
    </source>
</evidence>
<dbReference type="InterPro" id="IPR002052">
    <property type="entry name" value="DNA_methylase_N6_adenine_CS"/>
</dbReference>
<evidence type="ECO:0000256" key="3">
    <source>
        <dbReference type="ARBA" id="ARBA00022679"/>
    </source>
</evidence>
<dbReference type="GO" id="GO:0009007">
    <property type="term" value="F:site-specific DNA-methyltransferase (adenine-specific) activity"/>
    <property type="evidence" value="ECO:0007669"/>
    <property type="project" value="UniProtKB-EC"/>
</dbReference>
<evidence type="ECO:0000256" key="5">
    <source>
        <dbReference type="ARBA" id="ARBA00022747"/>
    </source>
</evidence>
<evidence type="ECO:0000313" key="9">
    <source>
        <dbReference type="Proteomes" id="UP000680348"/>
    </source>
</evidence>
<reference evidence="8" key="1">
    <citation type="submission" date="2021-04" db="EMBL/GenBank/DDBJ databases">
        <title>Pseudaminobacter soli sp. nov., isolated from paddy soil contaminated by heavy metals.</title>
        <authorList>
            <person name="Zhang K."/>
        </authorList>
    </citation>
    <scope>NUCLEOTIDE SEQUENCE</scope>
    <source>
        <strain evidence="8">19-2017</strain>
    </source>
</reference>
<dbReference type="AlphaFoldDB" id="A0A942E0X0"/>
<evidence type="ECO:0000256" key="1">
    <source>
        <dbReference type="ARBA" id="ARBA00011900"/>
    </source>
</evidence>
<dbReference type="Gene3D" id="3.40.50.150">
    <property type="entry name" value="Vaccinia Virus protein VP39"/>
    <property type="match status" value="1"/>
</dbReference>
<dbReference type="EC" id="2.1.1.72" evidence="1"/>
<dbReference type="InterPro" id="IPR051537">
    <property type="entry name" value="DNA_Adenine_Mtase"/>
</dbReference>
<dbReference type="CDD" id="cd02440">
    <property type="entry name" value="AdoMet_MTases"/>
    <property type="match status" value="1"/>
</dbReference>
<evidence type="ECO:0000313" key="8">
    <source>
        <dbReference type="EMBL" id="MBS3648835.1"/>
    </source>
</evidence>
<keyword evidence="9" id="KW-1185">Reference proteome</keyword>
<comment type="catalytic activity">
    <reaction evidence="6">
        <text>a 2'-deoxyadenosine in DNA + S-adenosyl-L-methionine = an N(6)-methyl-2'-deoxyadenosine in DNA + S-adenosyl-L-homocysteine + H(+)</text>
        <dbReference type="Rhea" id="RHEA:15197"/>
        <dbReference type="Rhea" id="RHEA-COMP:12418"/>
        <dbReference type="Rhea" id="RHEA-COMP:12419"/>
        <dbReference type="ChEBI" id="CHEBI:15378"/>
        <dbReference type="ChEBI" id="CHEBI:57856"/>
        <dbReference type="ChEBI" id="CHEBI:59789"/>
        <dbReference type="ChEBI" id="CHEBI:90615"/>
        <dbReference type="ChEBI" id="CHEBI:90616"/>
        <dbReference type="EC" id="2.1.1.72"/>
    </reaction>
</comment>
<organism evidence="8 9">
    <name type="scientific">Pseudaminobacter soli</name>
    <name type="common">ex Zhang et al. 2022</name>
    <dbReference type="NCBI Taxonomy" id="2831468"/>
    <lineage>
        <taxon>Bacteria</taxon>
        <taxon>Pseudomonadati</taxon>
        <taxon>Pseudomonadota</taxon>
        <taxon>Alphaproteobacteria</taxon>
        <taxon>Hyphomicrobiales</taxon>
        <taxon>Phyllobacteriaceae</taxon>
        <taxon>Pseudaminobacter</taxon>
    </lineage>
</organism>
<protein>
    <recommendedName>
        <fullName evidence="1">site-specific DNA-methyltransferase (adenine-specific)</fullName>
        <ecNumber evidence="1">2.1.1.72</ecNumber>
    </recommendedName>
</protein>
<evidence type="ECO:0000256" key="4">
    <source>
        <dbReference type="ARBA" id="ARBA00022691"/>
    </source>
</evidence>
<evidence type="ECO:0000256" key="6">
    <source>
        <dbReference type="ARBA" id="ARBA00047942"/>
    </source>
</evidence>
<dbReference type="Pfam" id="PF05175">
    <property type="entry name" value="MTS"/>
    <property type="match status" value="1"/>
</dbReference>
<keyword evidence="3" id="KW-0808">Transferase</keyword>
<dbReference type="SUPFAM" id="SSF53335">
    <property type="entry name" value="S-adenosyl-L-methionine-dependent methyltransferases"/>
    <property type="match status" value="1"/>
</dbReference>
<dbReference type="GO" id="GO:0009307">
    <property type="term" value="P:DNA restriction-modification system"/>
    <property type="evidence" value="ECO:0007669"/>
    <property type="project" value="UniProtKB-KW"/>
</dbReference>
<dbReference type="PRINTS" id="PR00507">
    <property type="entry name" value="N12N6MTFRASE"/>
</dbReference>
<evidence type="ECO:0000256" key="2">
    <source>
        <dbReference type="ARBA" id="ARBA00022603"/>
    </source>
</evidence>
<proteinExistence type="predicted"/>
<dbReference type="PROSITE" id="PS00092">
    <property type="entry name" value="N6_MTASE"/>
    <property type="match status" value="1"/>
</dbReference>
<dbReference type="RefSeq" id="WP_210320108.1">
    <property type="nucleotide sequence ID" value="NZ_JABVCF010000004.1"/>
</dbReference>
<dbReference type="Proteomes" id="UP000680348">
    <property type="component" value="Unassembled WGS sequence"/>
</dbReference>
<dbReference type="InterPro" id="IPR029063">
    <property type="entry name" value="SAM-dependent_MTases_sf"/>
</dbReference>
<accession>A0A942E0X0</accession>
<sequence>MAVGAIRISEDVLRVLSAAEITGNALALTGQLDRKLYEQTNKVLDAAGGKWNRKAKAHLFDGDAAEAIEPIILTGEYTRTKQEFGQFDSPPDVVRRVIELADIRPGMLVLEPSAGVGNLALAAHHEGGIVTAWEIDPNRFDKLKSLDIWSETACPVLVDALQQDPYFEYAERFDRVVMNPPFARQDDIRHVIHAANFLKDGGRLVAVMSASVLFRDNKLTTDFRAFVEACDGTIERLPEDSFKESGTSVNTCVVSFNV</sequence>
<dbReference type="EMBL" id="JAGWCR010000004">
    <property type="protein sequence ID" value="MBS3648835.1"/>
    <property type="molecule type" value="Genomic_DNA"/>
</dbReference>
<keyword evidence="2 8" id="KW-0489">Methyltransferase</keyword>
<dbReference type="GO" id="GO:0032259">
    <property type="term" value="P:methylation"/>
    <property type="evidence" value="ECO:0007669"/>
    <property type="project" value="UniProtKB-KW"/>
</dbReference>
<dbReference type="PANTHER" id="PTHR42933:SF4">
    <property type="entry name" value="TYPE I RESTRICTION ENZYME ECOKI METHYLASE SUBUNIT"/>
    <property type="match status" value="1"/>
</dbReference>
<dbReference type="GO" id="GO:0003676">
    <property type="term" value="F:nucleic acid binding"/>
    <property type="evidence" value="ECO:0007669"/>
    <property type="project" value="InterPro"/>
</dbReference>